<keyword evidence="3" id="KW-1185">Reference proteome</keyword>
<feature type="compositionally biased region" description="Basic and acidic residues" evidence="1">
    <location>
        <begin position="68"/>
        <end position="82"/>
    </location>
</feature>
<accession>M7BNI3</accession>
<organism evidence="2 3">
    <name type="scientific">Chelonia mydas</name>
    <name type="common">Green sea-turtle</name>
    <name type="synonym">Chelonia agassizi</name>
    <dbReference type="NCBI Taxonomy" id="8469"/>
    <lineage>
        <taxon>Eukaryota</taxon>
        <taxon>Metazoa</taxon>
        <taxon>Chordata</taxon>
        <taxon>Craniata</taxon>
        <taxon>Vertebrata</taxon>
        <taxon>Euteleostomi</taxon>
        <taxon>Archelosauria</taxon>
        <taxon>Testudinata</taxon>
        <taxon>Testudines</taxon>
        <taxon>Cryptodira</taxon>
        <taxon>Durocryptodira</taxon>
        <taxon>Americhelydia</taxon>
        <taxon>Chelonioidea</taxon>
        <taxon>Cheloniidae</taxon>
        <taxon>Chelonia</taxon>
    </lineage>
</organism>
<proteinExistence type="predicted"/>
<name>M7BNI3_CHEMY</name>
<feature type="region of interest" description="Disordered" evidence="1">
    <location>
        <begin position="61"/>
        <end position="172"/>
    </location>
</feature>
<evidence type="ECO:0000313" key="2">
    <source>
        <dbReference type="EMBL" id="EMP29747.1"/>
    </source>
</evidence>
<dbReference type="Proteomes" id="UP000031443">
    <property type="component" value="Unassembled WGS sequence"/>
</dbReference>
<sequence>MLLPASEPGTNLYQPLPLEEYPEELPLSKYPKEQLELSVAKYPKELEGLWKCGLEGLSIHTNRGAQPYKKEKKEDVGQHVPRDPVSLWVVVSENGNGKCTEDKRTRQGKRYTAGDDSAKNGNGKCTEDKHTRQGKRYTAGDDSASPAPNGHAGDSYRTSGPSHPCSPPSAAY</sequence>
<evidence type="ECO:0000313" key="3">
    <source>
        <dbReference type="Proteomes" id="UP000031443"/>
    </source>
</evidence>
<evidence type="ECO:0000256" key="1">
    <source>
        <dbReference type="SAM" id="MobiDB-lite"/>
    </source>
</evidence>
<reference evidence="3" key="1">
    <citation type="journal article" date="2013" name="Nat. Genet.">
        <title>The draft genomes of soft-shell turtle and green sea turtle yield insights into the development and evolution of the turtle-specific body plan.</title>
        <authorList>
            <person name="Wang Z."/>
            <person name="Pascual-Anaya J."/>
            <person name="Zadissa A."/>
            <person name="Li W."/>
            <person name="Niimura Y."/>
            <person name="Huang Z."/>
            <person name="Li C."/>
            <person name="White S."/>
            <person name="Xiong Z."/>
            <person name="Fang D."/>
            <person name="Wang B."/>
            <person name="Ming Y."/>
            <person name="Chen Y."/>
            <person name="Zheng Y."/>
            <person name="Kuraku S."/>
            <person name="Pignatelli M."/>
            <person name="Herrero J."/>
            <person name="Beal K."/>
            <person name="Nozawa M."/>
            <person name="Li Q."/>
            <person name="Wang J."/>
            <person name="Zhang H."/>
            <person name="Yu L."/>
            <person name="Shigenobu S."/>
            <person name="Wang J."/>
            <person name="Liu J."/>
            <person name="Flicek P."/>
            <person name="Searle S."/>
            <person name="Wang J."/>
            <person name="Kuratani S."/>
            <person name="Yin Y."/>
            <person name="Aken B."/>
            <person name="Zhang G."/>
            <person name="Irie N."/>
        </authorList>
    </citation>
    <scope>NUCLEOTIDE SEQUENCE [LARGE SCALE GENOMIC DNA]</scope>
</reference>
<gene>
    <name evidence="2" type="ORF">UY3_13116</name>
</gene>
<dbReference type="EMBL" id="KB554236">
    <property type="protein sequence ID" value="EMP29747.1"/>
    <property type="molecule type" value="Genomic_DNA"/>
</dbReference>
<dbReference type="AlphaFoldDB" id="M7BNI3"/>
<protein>
    <submittedName>
        <fullName evidence="2">Uncharacterized protein</fullName>
    </submittedName>
</protein>